<gene>
    <name evidence="7" type="ORF">D9O36_19325</name>
</gene>
<name>A0A7X2ZX30_9FLAO</name>
<feature type="chain" id="PRO_5031365488" evidence="6">
    <location>
        <begin position="21"/>
        <end position="460"/>
    </location>
</feature>
<evidence type="ECO:0000313" key="8">
    <source>
        <dbReference type="Proteomes" id="UP000540519"/>
    </source>
</evidence>
<proteinExistence type="predicted"/>
<keyword evidence="5" id="KW-0472">Membrane</keyword>
<evidence type="ECO:0000256" key="6">
    <source>
        <dbReference type="SAM" id="SignalP"/>
    </source>
</evidence>
<dbReference type="InterPro" id="IPR044527">
    <property type="entry name" value="NrtA/CpmA_ABC-bd_dom"/>
</dbReference>
<evidence type="ECO:0000256" key="3">
    <source>
        <dbReference type="ARBA" id="ARBA00022475"/>
    </source>
</evidence>
<dbReference type="RefSeq" id="WP_155601148.1">
    <property type="nucleotide sequence ID" value="NZ_RCNR01000061.1"/>
</dbReference>
<organism evidence="7 8">
    <name type="scientific">Zobellia amurskyensis</name>
    <dbReference type="NCBI Taxonomy" id="248905"/>
    <lineage>
        <taxon>Bacteria</taxon>
        <taxon>Pseudomonadati</taxon>
        <taxon>Bacteroidota</taxon>
        <taxon>Flavobacteriia</taxon>
        <taxon>Flavobacteriales</taxon>
        <taxon>Flavobacteriaceae</taxon>
        <taxon>Zobellia</taxon>
    </lineage>
</organism>
<dbReference type="Gene3D" id="3.40.190.10">
    <property type="entry name" value="Periplasmic binding protein-like II"/>
    <property type="match status" value="2"/>
</dbReference>
<evidence type="ECO:0000313" key="7">
    <source>
        <dbReference type="EMBL" id="MUH38010.1"/>
    </source>
</evidence>
<dbReference type="CDD" id="cd13553">
    <property type="entry name" value="PBP2_NrtA_CpmA_like"/>
    <property type="match status" value="1"/>
</dbReference>
<dbReference type="SUPFAM" id="SSF53850">
    <property type="entry name" value="Periplasmic binding protein-like II"/>
    <property type="match status" value="1"/>
</dbReference>
<evidence type="ECO:0000256" key="4">
    <source>
        <dbReference type="ARBA" id="ARBA00022519"/>
    </source>
</evidence>
<keyword evidence="4" id="KW-0997">Cell inner membrane</keyword>
<protein>
    <submittedName>
        <fullName evidence="7">Nitrate ABC transporter substrate-binding protein</fullName>
    </submittedName>
</protein>
<keyword evidence="2" id="KW-0813">Transport</keyword>
<evidence type="ECO:0000256" key="2">
    <source>
        <dbReference type="ARBA" id="ARBA00022448"/>
    </source>
</evidence>
<dbReference type="PANTHER" id="PTHR30024">
    <property type="entry name" value="ALIPHATIC SULFONATES-BINDING PROTEIN-RELATED"/>
    <property type="match status" value="1"/>
</dbReference>
<dbReference type="PROSITE" id="PS51257">
    <property type="entry name" value="PROKAR_LIPOPROTEIN"/>
    <property type="match status" value="1"/>
</dbReference>
<keyword evidence="3" id="KW-1003">Cell membrane</keyword>
<dbReference type="PANTHER" id="PTHR30024:SF43">
    <property type="entry name" value="BLL4572 PROTEIN"/>
    <property type="match status" value="1"/>
</dbReference>
<feature type="signal peptide" evidence="6">
    <location>
        <begin position="1"/>
        <end position="20"/>
    </location>
</feature>
<dbReference type="GO" id="GO:0012505">
    <property type="term" value="C:endomembrane system"/>
    <property type="evidence" value="ECO:0007669"/>
    <property type="project" value="UniProtKB-SubCell"/>
</dbReference>
<dbReference type="EMBL" id="RCNR01000061">
    <property type="protein sequence ID" value="MUH38010.1"/>
    <property type="molecule type" value="Genomic_DNA"/>
</dbReference>
<dbReference type="OrthoDB" id="9815454at2"/>
<keyword evidence="6" id="KW-0732">Signal</keyword>
<accession>A0A7X2ZX30</accession>
<dbReference type="Pfam" id="PF13379">
    <property type="entry name" value="NMT1_2"/>
    <property type="match status" value="1"/>
</dbReference>
<dbReference type="Proteomes" id="UP000540519">
    <property type="component" value="Unassembled WGS sequence"/>
</dbReference>
<keyword evidence="8" id="KW-1185">Reference proteome</keyword>
<dbReference type="AlphaFoldDB" id="A0A7X2ZX30"/>
<reference evidence="7 8" key="1">
    <citation type="journal article" date="2019" name="Mar. Drugs">
        <title>Comparative Genomics and CAZyme Genome Repertoires of Marine Zobellia amurskyensis KMM 3526(T) and Zobellia laminariae KMM 3676(T).</title>
        <authorList>
            <person name="Chernysheva N."/>
            <person name="Bystritskaya E."/>
            <person name="Stenkova A."/>
            <person name="Golovkin I."/>
            <person name="Nedashkovskaya O."/>
            <person name="Isaeva M."/>
        </authorList>
    </citation>
    <scope>NUCLEOTIDE SEQUENCE [LARGE SCALE GENOMIC DNA]</scope>
    <source>
        <strain evidence="7 8">KMM 3526</strain>
    </source>
</reference>
<comment type="subcellular location">
    <subcellularLocation>
        <location evidence="1">Endomembrane system</location>
    </subcellularLocation>
</comment>
<sequence>MKTIFTKASLFASLAAVVMACGGKEAKKAETTTEEAVASKTKMLDIEKPQLTFGFIKLTDMAPLAIAKEKGFFEDEGLFVSVEAQSNWKNVLDRVIDGQLDGSHMLAGQPIAAGAGFGRQAKLVTAFSMDLNGNAITVSNDVWSKMKPNVPVDSEGKPVHPIKADALKPVITEYKNSGKPFKMGMVFPVSTHNYEIRYWLAAAGIHPGMYTADNVQGQIDAEVLLSVTPPPQMPATLESGTIYGYCVGEPWNQQAVFKGIGVPVVTNYDIWKNNPEKVFVMTEKFVADNPNTAIAVTKALIRAGKWLDEPSNRAEAVKILSMSQYVGAPEEVLANSMTGTFEFEKGDKREMPDFNVFYKYNATYPFYSDGIWFLTQMRRWGQIPETKSAEWYGETIKDIYRPDIWKKAADLLVAEGQIPATDIPETDGYKPATKDFIDGTSYDAKDPVGYINSFSIGNKD</sequence>
<evidence type="ECO:0000256" key="5">
    <source>
        <dbReference type="ARBA" id="ARBA00023136"/>
    </source>
</evidence>
<comment type="caution">
    <text evidence="7">The sequence shown here is derived from an EMBL/GenBank/DDBJ whole genome shotgun (WGS) entry which is preliminary data.</text>
</comment>
<evidence type="ECO:0000256" key="1">
    <source>
        <dbReference type="ARBA" id="ARBA00004308"/>
    </source>
</evidence>